<dbReference type="Proteomes" id="UP000008672">
    <property type="component" value="Unassembled WGS sequence"/>
</dbReference>
<dbReference type="InterPro" id="IPR006600">
    <property type="entry name" value="HTH_CenpB_DNA-bd_dom"/>
</dbReference>
<keyword evidence="5" id="KW-1185">Reference proteome</keyword>
<dbReference type="OMA" id="HEYLLCH"/>
<dbReference type="SMART" id="SM00674">
    <property type="entry name" value="CENPB"/>
    <property type="match status" value="1"/>
</dbReference>
<evidence type="ECO:0000256" key="2">
    <source>
        <dbReference type="SAM" id="MobiDB-lite"/>
    </source>
</evidence>
<dbReference type="InterPro" id="IPR050863">
    <property type="entry name" value="CenT-Element_Derived"/>
</dbReference>
<dbReference type="Ensembl" id="ENSLACT00000003283.1">
    <property type="protein sequence ID" value="ENSLACP00000003253.1"/>
    <property type="gene ID" value="ENSLACG00000002910.1"/>
</dbReference>
<reference evidence="5" key="1">
    <citation type="submission" date="2011-08" db="EMBL/GenBank/DDBJ databases">
        <title>The draft genome of Latimeria chalumnae.</title>
        <authorList>
            <person name="Di Palma F."/>
            <person name="Alfoldi J."/>
            <person name="Johnson J."/>
            <person name="Berlin A."/>
            <person name="Gnerre S."/>
            <person name="Jaffe D."/>
            <person name="MacCallum I."/>
            <person name="Young S."/>
            <person name="Walker B.J."/>
            <person name="Lander E."/>
            <person name="Lindblad-Toh K."/>
        </authorList>
    </citation>
    <scope>NUCLEOTIDE SEQUENCE [LARGE SCALE GENOMIC DNA]</scope>
    <source>
        <strain evidence="5">Wild caught</strain>
    </source>
</reference>
<dbReference type="PROSITE" id="PS51253">
    <property type="entry name" value="HTH_CENPB"/>
    <property type="match status" value="1"/>
</dbReference>
<dbReference type="PANTHER" id="PTHR19303:SF74">
    <property type="entry name" value="POGO TRANSPOSABLE ELEMENT WITH KRAB DOMAIN"/>
    <property type="match status" value="1"/>
</dbReference>
<dbReference type="GO" id="GO:0003677">
    <property type="term" value="F:DNA binding"/>
    <property type="evidence" value="ECO:0007669"/>
    <property type="project" value="UniProtKB-KW"/>
</dbReference>
<dbReference type="Pfam" id="PF09607">
    <property type="entry name" value="BrkDBD"/>
    <property type="match status" value="1"/>
</dbReference>
<dbReference type="Pfam" id="PF03221">
    <property type="entry name" value="HTH_Tnp_Tc5"/>
    <property type="match status" value="1"/>
</dbReference>
<dbReference type="GeneTree" id="ENSGT00440000039028"/>
<organism evidence="4 5">
    <name type="scientific">Latimeria chalumnae</name>
    <name type="common">Coelacanth</name>
    <dbReference type="NCBI Taxonomy" id="7897"/>
    <lineage>
        <taxon>Eukaryota</taxon>
        <taxon>Metazoa</taxon>
        <taxon>Chordata</taxon>
        <taxon>Craniata</taxon>
        <taxon>Vertebrata</taxon>
        <taxon>Euteleostomi</taxon>
        <taxon>Coelacanthiformes</taxon>
        <taxon>Coelacanthidae</taxon>
        <taxon>Latimeria</taxon>
    </lineage>
</organism>
<dbReference type="EMBL" id="AFYH01143539">
    <property type="status" value="NOT_ANNOTATED_CDS"/>
    <property type="molecule type" value="Genomic_DNA"/>
</dbReference>
<evidence type="ECO:0000313" key="4">
    <source>
        <dbReference type="Ensembl" id="ENSLACP00000003253.1"/>
    </source>
</evidence>
<dbReference type="HOGENOM" id="CLU_033137_3_0_1"/>
<dbReference type="InterPro" id="IPR018586">
    <property type="entry name" value="Brinker_DNA-bd"/>
</dbReference>
<accession>H3A0T2</accession>
<feature type="compositionally biased region" description="Acidic residues" evidence="2">
    <location>
        <begin position="390"/>
        <end position="400"/>
    </location>
</feature>
<feature type="domain" description="HTH CENPB-type" evidence="3">
    <location>
        <begin position="59"/>
        <end position="132"/>
    </location>
</feature>
<dbReference type="InterPro" id="IPR009057">
    <property type="entry name" value="Homeodomain-like_sf"/>
</dbReference>
<dbReference type="Bgee" id="ENSLACG00000002910">
    <property type="expression patterns" value="Expressed in pectoral fin"/>
</dbReference>
<dbReference type="PANTHER" id="PTHR19303">
    <property type="entry name" value="TRANSPOSON"/>
    <property type="match status" value="1"/>
</dbReference>
<protein>
    <recommendedName>
        <fullName evidence="3">HTH CENPB-type domain-containing protein</fullName>
    </recommendedName>
</protein>
<keyword evidence="1" id="KW-0238">DNA-binding</keyword>
<dbReference type="FunCoup" id="H3A0T2">
    <property type="interactions" value="2176"/>
</dbReference>
<proteinExistence type="predicted"/>
<dbReference type="Pfam" id="PF03184">
    <property type="entry name" value="DDE_1"/>
    <property type="match status" value="1"/>
</dbReference>
<dbReference type="Gene3D" id="1.10.10.60">
    <property type="entry name" value="Homeodomain-like"/>
    <property type="match status" value="1"/>
</dbReference>
<dbReference type="InParanoid" id="H3A0T2"/>
<dbReference type="GO" id="GO:0005634">
    <property type="term" value="C:nucleus"/>
    <property type="evidence" value="ECO:0007669"/>
    <property type="project" value="TreeGrafter"/>
</dbReference>
<dbReference type="InterPro" id="IPR004875">
    <property type="entry name" value="DDE_SF_endonuclease_dom"/>
</dbReference>
<evidence type="ECO:0000313" key="5">
    <source>
        <dbReference type="Proteomes" id="UP000008672"/>
    </source>
</evidence>
<evidence type="ECO:0000256" key="1">
    <source>
        <dbReference type="ARBA" id="ARBA00023125"/>
    </source>
</evidence>
<dbReference type="SUPFAM" id="SSF46689">
    <property type="entry name" value="Homeodomain-like"/>
    <property type="match status" value="1"/>
</dbReference>
<reference evidence="4" key="3">
    <citation type="submission" date="2025-09" db="UniProtKB">
        <authorList>
            <consortium name="Ensembl"/>
        </authorList>
    </citation>
    <scope>IDENTIFICATION</scope>
</reference>
<sequence>PPAKRMKYEAGFKLKVVAFANSSNKCAAAREFGVSENEKLVRDWKKNESVLKKMPKTKCAMRTGTSHWPDLEKHISEWVLENRQNGYIVTRNAIRIYVLKWAKSNPESSKDFKATASWCSRFMERKCLVLRQKTKITQKLLKDLDDKITSFQRFTIRQQQKHEYLLCHIGNMDETPMNFDMPSNRTVDSKGSKTVLVKTTGHEKTRFMVVLACMANGTKLKPMVIFKRKTMLKIKFPAGVFVHVHEKGWMDEDGVKLWIDNVWNTRPGGLRKERSLLVWDMFRSHVTDDIKKRLRRNNTEIAVIPGGLTSVVQPLDVCLNKSFKGHVRAKWNKWMVDGEKTFTKSGNMRAAPLDVLCDLVIKSWDAINAETVIKSFKKCGISNSMDGGEDDLLWGDDNETETATSDPEWDPYDDAITKVTQD</sequence>
<dbReference type="eggNOG" id="KOG3105">
    <property type="taxonomic scope" value="Eukaryota"/>
</dbReference>
<dbReference type="AlphaFoldDB" id="H3A0T2"/>
<evidence type="ECO:0000259" key="3">
    <source>
        <dbReference type="PROSITE" id="PS51253"/>
    </source>
</evidence>
<name>H3A0T2_LATCH</name>
<feature type="region of interest" description="Disordered" evidence="2">
    <location>
        <begin position="390"/>
        <end position="422"/>
    </location>
</feature>
<reference evidence="4" key="2">
    <citation type="submission" date="2025-08" db="UniProtKB">
        <authorList>
            <consortium name="Ensembl"/>
        </authorList>
    </citation>
    <scope>IDENTIFICATION</scope>
</reference>